<dbReference type="Pfam" id="PF00561">
    <property type="entry name" value="Abhydrolase_1"/>
    <property type="match status" value="1"/>
</dbReference>
<proteinExistence type="predicted"/>
<dbReference type="InterPro" id="IPR029058">
    <property type="entry name" value="AB_hydrolase_fold"/>
</dbReference>
<dbReference type="GO" id="GO:0016787">
    <property type="term" value="F:hydrolase activity"/>
    <property type="evidence" value="ECO:0007669"/>
    <property type="project" value="UniProtKB-KW"/>
</dbReference>
<feature type="region of interest" description="Disordered" evidence="1">
    <location>
        <begin position="351"/>
        <end position="420"/>
    </location>
</feature>
<dbReference type="Gene3D" id="3.40.50.1820">
    <property type="entry name" value="alpha/beta hydrolase"/>
    <property type="match status" value="1"/>
</dbReference>
<feature type="compositionally biased region" description="Pro residues" evidence="1">
    <location>
        <begin position="400"/>
        <end position="420"/>
    </location>
</feature>
<reference evidence="3 4" key="1">
    <citation type="journal article" date="2023" name="ISME J.">
        <title>Thermophilic Dehalococcoidia with unusual traits shed light on an unexpected past.</title>
        <authorList>
            <person name="Palmer M."/>
            <person name="Covington J.K."/>
            <person name="Zhou E.M."/>
            <person name="Thomas S.C."/>
            <person name="Habib N."/>
            <person name="Seymour C.O."/>
            <person name="Lai D."/>
            <person name="Johnston J."/>
            <person name="Hashimi A."/>
            <person name="Jiao J.Y."/>
            <person name="Muok A.R."/>
            <person name="Liu L."/>
            <person name="Xian W.D."/>
            <person name="Zhi X.Y."/>
            <person name="Li M.M."/>
            <person name="Silva L.P."/>
            <person name="Bowen B.P."/>
            <person name="Louie K."/>
            <person name="Briegel A."/>
            <person name="Pett-Ridge J."/>
            <person name="Weber P.K."/>
            <person name="Tocheva E.I."/>
            <person name="Woyke T."/>
            <person name="Northen T.R."/>
            <person name="Mayali X."/>
            <person name="Li W.J."/>
            <person name="Hedlund B.P."/>
        </authorList>
    </citation>
    <scope>NUCLEOTIDE SEQUENCE [LARGE SCALE GENOMIC DNA]</scope>
    <source>
        <strain evidence="3 4">YIM 72310</strain>
    </source>
</reference>
<dbReference type="PANTHER" id="PTHR43798:SF33">
    <property type="entry name" value="HYDROLASE, PUTATIVE (AFU_ORTHOLOGUE AFUA_2G14860)-RELATED"/>
    <property type="match status" value="1"/>
</dbReference>
<accession>A0ABY7M4F3</accession>
<name>A0ABY7M4F3_9CHLR</name>
<gene>
    <name evidence="3" type="ORF">O0235_08925</name>
</gene>
<dbReference type="Proteomes" id="UP001212803">
    <property type="component" value="Chromosome"/>
</dbReference>
<feature type="compositionally biased region" description="Low complexity" evidence="1">
    <location>
        <begin position="366"/>
        <end position="399"/>
    </location>
</feature>
<evidence type="ECO:0000256" key="1">
    <source>
        <dbReference type="SAM" id="MobiDB-lite"/>
    </source>
</evidence>
<dbReference type="InterPro" id="IPR000073">
    <property type="entry name" value="AB_hydrolase_1"/>
</dbReference>
<organism evidence="3 4">
    <name type="scientific">Tepidiforma flava</name>
    <dbReference type="NCBI Taxonomy" id="3004094"/>
    <lineage>
        <taxon>Bacteria</taxon>
        <taxon>Bacillati</taxon>
        <taxon>Chloroflexota</taxon>
        <taxon>Tepidiformia</taxon>
        <taxon>Tepidiformales</taxon>
        <taxon>Tepidiformaceae</taxon>
        <taxon>Tepidiforma</taxon>
    </lineage>
</organism>
<dbReference type="PANTHER" id="PTHR43798">
    <property type="entry name" value="MONOACYLGLYCEROL LIPASE"/>
    <property type="match status" value="1"/>
</dbReference>
<keyword evidence="3" id="KW-0378">Hydrolase</keyword>
<dbReference type="SUPFAM" id="SSF53474">
    <property type="entry name" value="alpha/beta-Hydrolases"/>
    <property type="match status" value="1"/>
</dbReference>
<dbReference type="RefSeq" id="WP_270055443.1">
    <property type="nucleotide sequence ID" value="NZ_CP115149.1"/>
</dbReference>
<sequence length="505" mass="50327">MPLFGEPGQRIAYERYPHPGGGPPLYLVHGFTASAASFAANLAALREHFTVVTVELLGHGGSDAPADPAAYAPAKAVERILGLMDALGDARALLCGHSLGGAVAVQCALAAPGRFAGLVIINSASAAGTPAWAAAAREGMLALAARVRAEGTAFLKATRLYPAHGRRLDETSRALLVRDFDRLTPEGLAGTAEGLIPAVNAFERLPELRVPVLVIAGERDRDFMEVLPGFLAQLPHGLARVVRLPGAGHAANLEAPREFEAAVINFARELGVLAPPAAGTRGPAGTNALSVAGGVLIAAGLGMLAAALLVGSLGRDSGGQVFVAEPEPSPAAGFTPVTAVAGTRTAVPVAPGAASTPANPGGGAATPGAPGASPTPSPTATATPTRAAAAPAATATATPTVPPTPTPSNTPVPTATPTPAGPYAAIAGPVRVEAGASATYYDVSNPTPLRVTWMTPSGTFRDVHGVTVTFAAAGCYGITMEAIFADGVTRTAVLNVAAGEASCGS</sequence>
<protein>
    <submittedName>
        <fullName evidence="3">Alpha/beta hydrolase</fullName>
    </submittedName>
</protein>
<keyword evidence="4" id="KW-1185">Reference proteome</keyword>
<dbReference type="PRINTS" id="PR00111">
    <property type="entry name" value="ABHYDROLASE"/>
</dbReference>
<feature type="domain" description="AB hydrolase-1" evidence="2">
    <location>
        <begin position="23"/>
        <end position="256"/>
    </location>
</feature>
<dbReference type="EMBL" id="CP115149">
    <property type="protein sequence ID" value="WBL34915.1"/>
    <property type="molecule type" value="Genomic_DNA"/>
</dbReference>
<evidence type="ECO:0000313" key="3">
    <source>
        <dbReference type="EMBL" id="WBL34915.1"/>
    </source>
</evidence>
<evidence type="ECO:0000313" key="4">
    <source>
        <dbReference type="Proteomes" id="UP001212803"/>
    </source>
</evidence>
<evidence type="ECO:0000259" key="2">
    <source>
        <dbReference type="Pfam" id="PF00561"/>
    </source>
</evidence>
<dbReference type="InterPro" id="IPR050266">
    <property type="entry name" value="AB_hydrolase_sf"/>
</dbReference>